<protein>
    <submittedName>
        <fullName evidence="1">Uncharacterized protein</fullName>
    </submittedName>
</protein>
<organism evidence="1 2">
    <name type="scientific">Paralvinella palmiformis</name>
    <dbReference type="NCBI Taxonomy" id="53620"/>
    <lineage>
        <taxon>Eukaryota</taxon>
        <taxon>Metazoa</taxon>
        <taxon>Spiralia</taxon>
        <taxon>Lophotrochozoa</taxon>
        <taxon>Annelida</taxon>
        <taxon>Polychaeta</taxon>
        <taxon>Sedentaria</taxon>
        <taxon>Canalipalpata</taxon>
        <taxon>Terebellida</taxon>
        <taxon>Terebelliformia</taxon>
        <taxon>Alvinellidae</taxon>
        <taxon>Paralvinella</taxon>
    </lineage>
</organism>
<feature type="non-terminal residue" evidence="1">
    <location>
        <position position="1"/>
    </location>
</feature>
<keyword evidence="2" id="KW-1185">Reference proteome</keyword>
<dbReference type="EMBL" id="JAODUP010000878">
    <property type="protein sequence ID" value="KAK2143096.1"/>
    <property type="molecule type" value="Genomic_DNA"/>
</dbReference>
<name>A0AAD9MTC1_9ANNE</name>
<dbReference type="AlphaFoldDB" id="A0AAD9MTC1"/>
<sequence length="79" mass="9214">MGWTQQETLKAKYDMIRNGLSEISMGKRYAMASAVRNLRKMVNSLLNSYKNDRFLADAEWSVVVKYVDINDPYETTEEE</sequence>
<reference evidence="1" key="1">
    <citation type="journal article" date="2023" name="Mol. Biol. Evol.">
        <title>Third-Generation Sequencing Reveals the Adaptive Role of the Epigenome in Three Deep-Sea Polychaetes.</title>
        <authorList>
            <person name="Perez M."/>
            <person name="Aroh O."/>
            <person name="Sun Y."/>
            <person name="Lan Y."/>
            <person name="Juniper S.K."/>
            <person name="Young C.R."/>
            <person name="Angers B."/>
            <person name="Qian P.Y."/>
        </authorList>
    </citation>
    <scope>NUCLEOTIDE SEQUENCE</scope>
    <source>
        <strain evidence="1">P08H-3</strain>
    </source>
</reference>
<gene>
    <name evidence="1" type="ORF">LSH36_878g01035</name>
</gene>
<comment type="caution">
    <text evidence="1">The sequence shown here is derived from an EMBL/GenBank/DDBJ whole genome shotgun (WGS) entry which is preliminary data.</text>
</comment>
<evidence type="ECO:0000313" key="2">
    <source>
        <dbReference type="Proteomes" id="UP001208570"/>
    </source>
</evidence>
<evidence type="ECO:0000313" key="1">
    <source>
        <dbReference type="EMBL" id="KAK2143096.1"/>
    </source>
</evidence>
<accession>A0AAD9MTC1</accession>
<proteinExistence type="predicted"/>
<dbReference type="Proteomes" id="UP001208570">
    <property type="component" value="Unassembled WGS sequence"/>
</dbReference>